<name>A0ABT1XMY0_9BURK</name>
<dbReference type="SUPFAM" id="SSF52096">
    <property type="entry name" value="ClpP/crotonase"/>
    <property type="match status" value="1"/>
</dbReference>
<dbReference type="Pfam" id="PF01039">
    <property type="entry name" value="Carboxyl_trans"/>
    <property type="match status" value="1"/>
</dbReference>
<protein>
    <submittedName>
        <fullName evidence="3">Biotin-independent malonate decarboxylase subunit beta</fullName>
        <ecNumber evidence="3">4.1.1.88</ecNumber>
    </submittedName>
</protein>
<dbReference type="InterPro" id="IPR017556">
    <property type="entry name" value="Malonate_beta"/>
</dbReference>
<dbReference type="RefSeq" id="WP_257512678.1">
    <property type="nucleotide sequence ID" value="NZ_JANKHG010000018.1"/>
</dbReference>
<keyword evidence="1" id="KW-0808">Transferase</keyword>
<comment type="caution">
    <text evidence="3">The sequence shown here is derived from an EMBL/GenBank/DDBJ whole genome shotgun (WGS) entry which is preliminary data.</text>
</comment>
<dbReference type="EC" id="4.1.1.88" evidence="3"/>
<dbReference type="InterPro" id="IPR011762">
    <property type="entry name" value="COA_CT_N"/>
</dbReference>
<keyword evidence="3" id="KW-0456">Lyase</keyword>
<dbReference type="EMBL" id="JANKHG010000018">
    <property type="protein sequence ID" value="MCR2747469.1"/>
    <property type="molecule type" value="Genomic_DNA"/>
</dbReference>
<sequence length="299" mass="31663">MANSFLEASARERVHGVCDAGSFQEILKPADRISSPHMALLEQPVAFDDGVVIGRATLGGAPVLVAAQEGEFLGGAIGEVHGAKITALIAKAVEEKPRAVLLIFESGGVRLHEANAGLIAVSEIMRAVCSARAQGIQFIGLIGGAAGCFGGTGLIARCCDVLIMSEEGRLAMSGPEVIETVYGVEEFDSRDRALVWRVSGGKHRYVMGDVQALVADEVNAFRNAALGALDSGKVNFDLHNLEAEHAMLTQRLEQFGDCRDAKQIWQRLGLPSAEELALMPANEFVEATASARNVARGAR</sequence>
<evidence type="ECO:0000313" key="3">
    <source>
        <dbReference type="EMBL" id="MCR2747469.1"/>
    </source>
</evidence>
<dbReference type="NCBIfam" id="NF005530">
    <property type="entry name" value="PRK07189.1"/>
    <property type="match status" value="1"/>
</dbReference>
<keyword evidence="4" id="KW-1185">Reference proteome</keyword>
<evidence type="ECO:0000259" key="2">
    <source>
        <dbReference type="PROSITE" id="PS50980"/>
    </source>
</evidence>
<accession>A0ABT1XMY0</accession>
<dbReference type="InterPro" id="IPR034733">
    <property type="entry name" value="AcCoA_carboxyl_beta"/>
</dbReference>
<dbReference type="Gene3D" id="3.90.226.10">
    <property type="entry name" value="2-enoyl-CoA Hydratase, Chain A, domain 1"/>
    <property type="match status" value="1"/>
</dbReference>
<organism evidence="3 4">
    <name type="scientific">Limnobacter parvus</name>
    <dbReference type="NCBI Taxonomy" id="2939690"/>
    <lineage>
        <taxon>Bacteria</taxon>
        <taxon>Pseudomonadati</taxon>
        <taxon>Pseudomonadota</taxon>
        <taxon>Betaproteobacteria</taxon>
        <taxon>Burkholderiales</taxon>
        <taxon>Burkholderiaceae</taxon>
        <taxon>Limnobacter</taxon>
    </lineage>
</organism>
<evidence type="ECO:0000256" key="1">
    <source>
        <dbReference type="ARBA" id="ARBA00022679"/>
    </source>
</evidence>
<dbReference type="InterPro" id="IPR000438">
    <property type="entry name" value="Acetyl_CoA_COase_Trfase_b_su"/>
</dbReference>
<dbReference type="PANTHER" id="PTHR42995">
    <property type="entry name" value="ACETYL-COENZYME A CARBOXYLASE CARBOXYL TRANSFERASE SUBUNIT BETA, CHLOROPLASTIC"/>
    <property type="match status" value="1"/>
</dbReference>
<evidence type="ECO:0000313" key="4">
    <source>
        <dbReference type="Proteomes" id="UP001165267"/>
    </source>
</evidence>
<dbReference type="Proteomes" id="UP001165267">
    <property type="component" value="Unassembled WGS sequence"/>
</dbReference>
<proteinExistence type="predicted"/>
<dbReference type="NCBIfam" id="TIGR03133">
    <property type="entry name" value="malonate_beta"/>
    <property type="match status" value="1"/>
</dbReference>
<dbReference type="GO" id="GO:0016829">
    <property type="term" value="F:lyase activity"/>
    <property type="evidence" value="ECO:0007669"/>
    <property type="project" value="UniProtKB-KW"/>
</dbReference>
<gene>
    <name evidence="3" type="ORF">NSP04_12480</name>
</gene>
<dbReference type="InterPro" id="IPR029045">
    <property type="entry name" value="ClpP/crotonase-like_dom_sf"/>
</dbReference>
<dbReference type="PROSITE" id="PS50980">
    <property type="entry name" value="COA_CT_NTER"/>
    <property type="match status" value="1"/>
</dbReference>
<dbReference type="PRINTS" id="PR01070">
    <property type="entry name" value="ACCCTRFRASEB"/>
</dbReference>
<reference evidence="3" key="1">
    <citation type="submission" date="2022-07" db="EMBL/GenBank/DDBJ databases">
        <authorList>
            <person name="Xamxidin M."/>
        </authorList>
    </citation>
    <scope>NUCLEOTIDE SEQUENCE</scope>
    <source>
        <strain evidence="3">YS8-69</strain>
    </source>
</reference>
<feature type="domain" description="CoA carboxyltransferase N-terminal" evidence="2">
    <location>
        <begin position="1"/>
        <end position="237"/>
    </location>
</feature>
<dbReference type="PANTHER" id="PTHR42995:SF1">
    <property type="entry name" value="MALONATE DECARBOXYLASE BETA SUBUNIT"/>
    <property type="match status" value="1"/>
</dbReference>